<accession>A0A1R3V505</accession>
<protein>
    <submittedName>
        <fullName evidence="2">GCN5-like N-acetyltransferase</fullName>
    </submittedName>
</protein>
<dbReference type="GO" id="GO:0016747">
    <property type="term" value="F:acyltransferase activity, transferring groups other than amino-acyl groups"/>
    <property type="evidence" value="ECO:0007669"/>
    <property type="project" value="InterPro"/>
</dbReference>
<dbReference type="SUPFAM" id="SSF55729">
    <property type="entry name" value="Acyl-CoA N-acyltransferases (Nat)"/>
    <property type="match status" value="1"/>
</dbReference>
<reference evidence="3" key="1">
    <citation type="submission" date="2017-01" db="EMBL/GenBank/DDBJ databases">
        <authorList>
            <person name="Brunel B."/>
        </authorList>
    </citation>
    <scope>NUCLEOTIDE SEQUENCE [LARGE SCALE GENOMIC DNA]</scope>
</reference>
<feature type="domain" description="N-acetyltransferase" evidence="1">
    <location>
        <begin position="6"/>
        <end position="144"/>
    </location>
</feature>
<dbReference type="Pfam" id="PF13508">
    <property type="entry name" value="Acetyltransf_7"/>
    <property type="match status" value="1"/>
</dbReference>
<keyword evidence="2" id="KW-0808">Transferase</keyword>
<dbReference type="Gene3D" id="3.40.630.30">
    <property type="match status" value="1"/>
</dbReference>
<gene>
    <name evidence="2" type="ORF">BQ8794_130309</name>
</gene>
<dbReference type="Proteomes" id="UP000188388">
    <property type="component" value="Unassembled WGS sequence"/>
</dbReference>
<dbReference type="EMBL" id="FTPD01000005">
    <property type="protein sequence ID" value="SIT53825.1"/>
    <property type="molecule type" value="Genomic_DNA"/>
</dbReference>
<sequence length="156" mass="17512">MNGENISIRRATEQDHPAIRGLVRGERLNPTDLMWPNFLVAAADGHIVGAIQMRKHADGSRELGSLVVSKESRGQGVATRLIYAVLATESGPVWMITANAFAGAYSRWGFRRIEPRTAPVRIRRNHRMGSLASIVSFFKRRPIRRLVILERLPSMK</sequence>
<dbReference type="InterPro" id="IPR016181">
    <property type="entry name" value="Acyl_CoA_acyltransferase"/>
</dbReference>
<dbReference type="AlphaFoldDB" id="A0A1R3V505"/>
<dbReference type="CDD" id="cd04301">
    <property type="entry name" value="NAT_SF"/>
    <property type="match status" value="1"/>
</dbReference>
<organism evidence="2 3">
    <name type="scientific">Mesorhizobium prunaredense</name>
    <dbReference type="NCBI Taxonomy" id="1631249"/>
    <lineage>
        <taxon>Bacteria</taxon>
        <taxon>Pseudomonadati</taxon>
        <taxon>Pseudomonadota</taxon>
        <taxon>Alphaproteobacteria</taxon>
        <taxon>Hyphomicrobiales</taxon>
        <taxon>Phyllobacteriaceae</taxon>
        <taxon>Mesorhizobium</taxon>
    </lineage>
</organism>
<evidence type="ECO:0000259" key="1">
    <source>
        <dbReference type="PROSITE" id="PS51186"/>
    </source>
</evidence>
<proteinExistence type="predicted"/>
<dbReference type="PROSITE" id="PS51186">
    <property type="entry name" value="GNAT"/>
    <property type="match status" value="1"/>
</dbReference>
<name>A0A1R3V505_9HYPH</name>
<keyword evidence="3" id="KW-1185">Reference proteome</keyword>
<evidence type="ECO:0000313" key="3">
    <source>
        <dbReference type="Proteomes" id="UP000188388"/>
    </source>
</evidence>
<dbReference type="STRING" id="1631249.BQ8794_130309"/>
<evidence type="ECO:0000313" key="2">
    <source>
        <dbReference type="EMBL" id="SIT53825.1"/>
    </source>
</evidence>
<dbReference type="InterPro" id="IPR000182">
    <property type="entry name" value="GNAT_dom"/>
</dbReference>